<keyword evidence="2" id="KW-0812">Transmembrane</keyword>
<comment type="caution">
    <text evidence="3">The sequence shown here is derived from an EMBL/GenBank/DDBJ whole genome shotgun (WGS) entry which is preliminary data.</text>
</comment>
<gene>
    <name evidence="3" type="ORF">CkaCkLH20_04417</name>
</gene>
<proteinExistence type="predicted"/>
<feature type="transmembrane region" description="Helical" evidence="2">
    <location>
        <begin position="367"/>
        <end position="384"/>
    </location>
</feature>
<keyword evidence="2" id="KW-0472">Membrane</keyword>
<reference evidence="3" key="1">
    <citation type="submission" date="2020-03" db="EMBL/GenBank/DDBJ databases">
        <authorList>
            <person name="He L."/>
        </authorList>
    </citation>
    <scope>NUCLEOTIDE SEQUENCE</scope>
    <source>
        <strain evidence="3">CkLH20</strain>
    </source>
</reference>
<evidence type="ECO:0000313" key="4">
    <source>
        <dbReference type="Proteomes" id="UP000781932"/>
    </source>
</evidence>
<dbReference type="Proteomes" id="UP000781932">
    <property type="component" value="Unassembled WGS sequence"/>
</dbReference>
<evidence type="ECO:0000256" key="1">
    <source>
        <dbReference type="SAM" id="Coils"/>
    </source>
</evidence>
<feature type="coiled-coil region" evidence="1">
    <location>
        <begin position="117"/>
        <end position="144"/>
    </location>
</feature>
<dbReference type="AlphaFoldDB" id="A0A9P6I9V6"/>
<keyword evidence="2" id="KW-1133">Transmembrane helix</keyword>
<protein>
    <submittedName>
        <fullName evidence="3">Uncharacterized protein</fullName>
    </submittedName>
</protein>
<reference evidence="3" key="2">
    <citation type="submission" date="2020-11" db="EMBL/GenBank/DDBJ databases">
        <title>Whole genome sequencing of Colletotrichum sp.</title>
        <authorList>
            <person name="Li H."/>
        </authorList>
    </citation>
    <scope>NUCLEOTIDE SEQUENCE</scope>
    <source>
        <strain evidence="3">CkLH20</strain>
    </source>
</reference>
<organism evidence="3 4">
    <name type="scientific">Colletotrichum karsti</name>
    <dbReference type="NCBI Taxonomy" id="1095194"/>
    <lineage>
        <taxon>Eukaryota</taxon>
        <taxon>Fungi</taxon>
        <taxon>Dikarya</taxon>
        <taxon>Ascomycota</taxon>
        <taxon>Pezizomycotina</taxon>
        <taxon>Sordariomycetes</taxon>
        <taxon>Hypocreomycetidae</taxon>
        <taxon>Glomerellales</taxon>
        <taxon>Glomerellaceae</taxon>
        <taxon>Colletotrichum</taxon>
        <taxon>Colletotrichum boninense species complex</taxon>
    </lineage>
</organism>
<dbReference type="GeneID" id="62160210"/>
<name>A0A9P6I9V6_9PEZI</name>
<accession>A0A9P6I9V6</accession>
<evidence type="ECO:0000313" key="3">
    <source>
        <dbReference type="EMBL" id="KAF9877841.1"/>
    </source>
</evidence>
<evidence type="ECO:0000256" key="2">
    <source>
        <dbReference type="SAM" id="Phobius"/>
    </source>
</evidence>
<dbReference type="RefSeq" id="XP_038747302.1">
    <property type="nucleotide sequence ID" value="XM_038887136.1"/>
</dbReference>
<keyword evidence="1" id="KW-0175">Coiled coil</keyword>
<keyword evidence="4" id="KW-1185">Reference proteome</keyword>
<dbReference type="EMBL" id="JAATWM020000012">
    <property type="protein sequence ID" value="KAF9877841.1"/>
    <property type="molecule type" value="Genomic_DNA"/>
</dbReference>
<sequence>MWFSSARRIWDHITGNDEENEEYLLQAWRNRPPSIAHTISDLDSESGLDPEDAPNRMDSQGNWYYQPSECVVKLRIGHSDCTHARDENGRFYHKGLADETIINSSPHEQMYNATLTALVLNRNADKALEAADELNKNLLEAIVKAKTINNGSWKELEEDEEDEQDETLGASIQSRPKLKLDHIEIASKNAVCQDRCGLFTIEGVRRSSITPPAHIAALRDEIAQMEMDILNLLDGIHIVIMIHPPQGAIFTDEEGIQDAAETLRRLYAMHAAERLRLKALQDQVATDFNKNMKILEEREADLQAQADCFDQSVRDWEDAMLVEKAFVRDMEMLKKREADLQARTKAFGKRVRKWEDAMFYITEYNDAFFAAVFGGAVVLGYVLGRRKIF</sequence>